<dbReference type="Proteomes" id="UP000236319">
    <property type="component" value="Unassembled WGS sequence"/>
</dbReference>
<comment type="caution">
    <text evidence="1">The sequence shown here is derived from an EMBL/GenBank/DDBJ whole genome shotgun (WGS) entry which is preliminary data.</text>
</comment>
<organism evidence="1 2">
    <name type="scientific">Babesia ovata</name>
    <dbReference type="NCBI Taxonomy" id="189622"/>
    <lineage>
        <taxon>Eukaryota</taxon>
        <taxon>Sar</taxon>
        <taxon>Alveolata</taxon>
        <taxon>Apicomplexa</taxon>
        <taxon>Aconoidasida</taxon>
        <taxon>Piroplasmida</taxon>
        <taxon>Babesiidae</taxon>
        <taxon>Babesia</taxon>
    </lineage>
</organism>
<evidence type="ECO:0000313" key="1">
    <source>
        <dbReference type="EMBL" id="GBE62568.1"/>
    </source>
</evidence>
<name>A0A2H6KHU9_9APIC</name>
<accession>A0A2H6KHU9</accession>
<protein>
    <submittedName>
        <fullName evidence="1">Uncharacterized protein</fullName>
    </submittedName>
</protein>
<gene>
    <name evidence="1" type="ORF">BOVATA_040610</name>
</gene>
<dbReference type="RefSeq" id="XP_028868811.1">
    <property type="nucleotide sequence ID" value="XM_029012978.1"/>
</dbReference>
<dbReference type="AlphaFoldDB" id="A0A2H6KHU9"/>
<sequence>MCSLLRSFALVLRRCYRVYPGRKRIQIETKIKSPKRYDELRGGNPTTLLQGNLFTPESAAPRELAMLCFRIVNMGYADAGILLRYAQCALKQLSQLRIKHIALVLHSISKFIATSAIQTGQPSGEEVEAFQAEIANREKLLLTVDELVKAAAPDMQKLFARAVPKDLGMIALSLVTVCECAFRELGADQHASLLSTTEQTLKLIATSIGPKLPFCEAPEYAALAKAFCKLPPQLEFAGVFLRDLAEEIASLLLEKHDHLEELNRGSYIGDDLLESLMELPKDLTTIACALSRRVHRHRMWKRLAEFVELMLKVNEQGDGSFARLDGQTLILLATSLSRHADVGFLLNALLAQTTEKPKPQWLITGMDIAINALNDVDLGQRLWDGIDFAQVPALDDAAKTQLVHASIRVRNLTEDQAAVIRGLASGDCSKELLVALYAARHRCGIDEPKQLLDAIMAGVDRLSVSSIMVMLHNVEGVDRLSSGDSQSAVDENDHNMEGIQGERDMINAQETIKAQLFSSLSKKIESVPLNKLYEILLYTIDNHGGRVSVIEKMAARVARAAAEYQDHHLATLIERLHRIGINPERVFEASLVERFQNENGDMDAQIVDRFVEDDMPPDSQNELKFSEPDDLDVGKWLHVDEKRSARELVSGIRMAA</sequence>
<evidence type="ECO:0000313" key="2">
    <source>
        <dbReference type="Proteomes" id="UP000236319"/>
    </source>
</evidence>
<proteinExistence type="predicted"/>
<keyword evidence="2" id="KW-1185">Reference proteome</keyword>
<dbReference type="GeneID" id="39876338"/>
<dbReference type="OrthoDB" id="430737at2759"/>
<reference evidence="1 2" key="1">
    <citation type="journal article" date="2017" name="BMC Genomics">
        <title>Whole-genome assembly of Babesia ovata and comparative genomics between closely related pathogens.</title>
        <authorList>
            <person name="Yamagishi J."/>
            <person name="Asada M."/>
            <person name="Hakimi H."/>
            <person name="Tanaka T.Q."/>
            <person name="Sugimoto C."/>
            <person name="Kawazu S."/>
        </authorList>
    </citation>
    <scope>NUCLEOTIDE SEQUENCE [LARGE SCALE GENOMIC DNA]</scope>
    <source>
        <strain evidence="1 2">Miyake</strain>
    </source>
</reference>
<dbReference type="EMBL" id="BDSA01000005">
    <property type="protein sequence ID" value="GBE62568.1"/>
    <property type="molecule type" value="Genomic_DNA"/>
</dbReference>
<dbReference type="VEuPathDB" id="PiroplasmaDB:BOVATA_040610"/>